<organism evidence="1 2">
    <name type="scientific">Methanobrevibacter cuticularis</name>
    <dbReference type="NCBI Taxonomy" id="47311"/>
    <lineage>
        <taxon>Archaea</taxon>
        <taxon>Methanobacteriati</taxon>
        <taxon>Methanobacteriota</taxon>
        <taxon>Methanomada group</taxon>
        <taxon>Methanobacteria</taxon>
        <taxon>Methanobacteriales</taxon>
        <taxon>Methanobacteriaceae</taxon>
        <taxon>Methanobrevibacter</taxon>
    </lineage>
</organism>
<gene>
    <name evidence="1" type="ORF">MBCUT_08800</name>
</gene>
<keyword evidence="2" id="KW-1185">Reference proteome</keyword>
<accession>A0A166E8F7</accession>
<dbReference type="Proteomes" id="UP000077275">
    <property type="component" value="Unassembled WGS sequence"/>
</dbReference>
<dbReference type="AlphaFoldDB" id="A0A166E8F7"/>
<sequence length="80" mass="8705">MKVESITLKLEGLLKIAPPKKVAVLLMKVEPIILKPTVFRIAPPPAPPGLRIELTAELLMKVEPIILELAPELSIAPPPE</sequence>
<dbReference type="EMBL" id="LWMW01000093">
    <property type="protein sequence ID" value="KZX16388.1"/>
    <property type="molecule type" value="Genomic_DNA"/>
</dbReference>
<reference evidence="1 2" key="1">
    <citation type="submission" date="2016-04" db="EMBL/GenBank/DDBJ databases">
        <title>Genome sequence of Methanobrevibacter cuticularis DSM 11139.</title>
        <authorList>
            <person name="Poehlein A."/>
            <person name="Seedorf H."/>
            <person name="Daniel R."/>
        </authorList>
    </citation>
    <scope>NUCLEOTIDE SEQUENCE [LARGE SCALE GENOMIC DNA]</scope>
    <source>
        <strain evidence="1 2">DSM 11139</strain>
    </source>
</reference>
<comment type="caution">
    <text evidence="1">The sequence shown here is derived from an EMBL/GenBank/DDBJ whole genome shotgun (WGS) entry which is preliminary data.</text>
</comment>
<proteinExistence type="predicted"/>
<protein>
    <submittedName>
        <fullName evidence="1">Uncharacterized protein</fullName>
    </submittedName>
</protein>
<name>A0A166E8F7_9EURY</name>
<evidence type="ECO:0000313" key="2">
    <source>
        <dbReference type="Proteomes" id="UP000077275"/>
    </source>
</evidence>
<evidence type="ECO:0000313" key="1">
    <source>
        <dbReference type="EMBL" id="KZX16388.1"/>
    </source>
</evidence>